<accession>A0A0C2ECD5</accession>
<dbReference type="InterPro" id="IPR032581">
    <property type="entry name" value="DUF4917"/>
</dbReference>
<sequence length="325" mass="38018">MTFEEMRETIGEERISVLLGNGFSRSWCDEPFHYETLYYAARFGDREREIRQLFTVLETQDFEKVTSRLRASRDILRLYAANEALVTQLEADAQLIKDGLLRAIAETHPSRPNEISDTEYRHVRSFLARFKNIYTVNYDLLMYWARNQNDLPPDDWDTDDGFRGDRLWVGPDTDQEIFFLHGALHLYETRYGVRKHSFTKRGQAIIDTVQENLRQNVFPLFVSEPTSEAKLNRINKNPYLSYCLRQLAKESGYMFIFGHGFSDVDRHIFSAVDHSSVNHVFVAIFGDPNAEDNRRIRGNATAYLQTEFRRVSFVEATSVPIWRDV</sequence>
<comment type="caution">
    <text evidence="1">The sequence shown here is derived from an EMBL/GenBank/DDBJ whole genome shotgun (WGS) entry which is preliminary data.</text>
</comment>
<organism evidence="1 2">
    <name type="scientific">Geoalkalibacter ferrihydriticus DSM 17813</name>
    <dbReference type="NCBI Taxonomy" id="1121915"/>
    <lineage>
        <taxon>Bacteria</taxon>
        <taxon>Pseudomonadati</taxon>
        <taxon>Thermodesulfobacteriota</taxon>
        <taxon>Desulfuromonadia</taxon>
        <taxon>Desulfuromonadales</taxon>
        <taxon>Geoalkalibacteraceae</taxon>
        <taxon>Geoalkalibacter</taxon>
    </lineage>
</organism>
<dbReference type="Proteomes" id="UP000035068">
    <property type="component" value="Unassembled WGS sequence"/>
</dbReference>
<dbReference type="Pfam" id="PF16263">
    <property type="entry name" value="DUF4917"/>
    <property type="match status" value="1"/>
</dbReference>
<dbReference type="RefSeq" id="WP_040099775.1">
    <property type="nucleotide sequence ID" value="NZ_JWJD01000004.1"/>
</dbReference>
<dbReference type="EMBL" id="JWJD01000004">
    <property type="protein sequence ID" value="KIH76248.1"/>
    <property type="molecule type" value="Genomic_DNA"/>
</dbReference>
<name>A0A0C2ECD5_9BACT</name>
<evidence type="ECO:0000313" key="2">
    <source>
        <dbReference type="Proteomes" id="UP000035068"/>
    </source>
</evidence>
<protein>
    <recommendedName>
        <fullName evidence="3">DUF4917 domain-containing protein</fullName>
    </recommendedName>
</protein>
<gene>
    <name evidence="1" type="ORF">GFER_11550</name>
</gene>
<evidence type="ECO:0008006" key="3">
    <source>
        <dbReference type="Google" id="ProtNLM"/>
    </source>
</evidence>
<evidence type="ECO:0000313" key="1">
    <source>
        <dbReference type="EMBL" id="KIH76248.1"/>
    </source>
</evidence>
<dbReference type="AlphaFoldDB" id="A0A0C2ECD5"/>
<keyword evidence="2" id="KW-1185">Reference proteome</keyword>
<reference evidence="1 2" key="1">
    <citation type="submission" date="2014-12" db="EMBL/GenBank/DDBJ databases">
        <title>Genomes of Geoalkalibacter ferrihydriticus and Geoalkalibacter subterraneus, two haloalkaliphilic metal-reducing members of the Geobacteraceae.</title>
        <authorList>
            <person name="Badalamenti J.P."/>
            <person name="Torres C.I."/>
            <person name="Krajmalnik-Brown R."/>
            <person name="Bond D.R."/>
        </authorList>
    </citation>
    <scope>NUCLEOTIDE SEQUENCE [LARGE SCALE GENOMIC DNA]</scope>
    <source>
        <strain evidence="1 2">DSM 17813</strain>
    </source>
</reference>
<proteinExistence type="predicted"/>